<evidence type="ECO:0000313" key="3">
    <source>
        <dbReference type="Proteomes" id="UP000007435"/>
    </source>
</evidence>
<dbReference type="OrthoDB" id="9798430at2"/>
<organism evidence="2 3">
    <name type="scientific">Leadbetterella byssophila (strain DSM 17132 / JCM 16389 / KACC 11308 / NBRC 106382 / 4M15)</name>
    <dbReference type="NCBI Taxonomy" id="649349"/>
    <lineage>
        <taxon>Bacteria</taxon>
        <taxon>Pseudomonadati</taxon>
        <taxon>Bacteroidota</taxon>
        <taxon>Cytophagia</taxon>
        <taxon>Cytophagales</taxon>
        <taxon>Leadbetterellaceae</taxon>
        <taxon>Leadbetterella</taxon>
    </lineage>
</organism>
<sequence>MKVKAIYVNLPIKDTERSRDFWTKLGFSFDENFSNEQALCLILNEGQMYSMLITHELFSTFTDRPISNSSTTQVLTAIEVDSREEVDRIVGLALQNGASRYRESADHGWMYYDSFADLDGHQWEVLYTDPSRMNL</sequence>
<gene>
    <name evidence="2" type="ordered locus">Lbys_1034</name>
</gene>
<dbReference type="Proteomes" id="UP000007435">
    <property type="component" value="Chromosome"/>
</dbReference>
<dbReference type="InterPro" id="IPR029068">
    <property type="entry name" value="Glyas_Bleomycin-R_OHBP_Dase"/>
</dbReference>
<dbReference type="PANTHER" id="PTHR36503:SF2">
    <property type="entry name" value="BLR2408 PROTEIN"/>
    <property type="match status" value="1"/>
</dbReference>
<name>E4RSB1_LEAB4</name>
<dbReference type="PANTHER" id="PTHR36503">
    <property type="entry name" value="BLR2520 PROTEIN"/>
    <property type="match status" value="1"/>
</dbReference>
<protein>
    <submittedName>
        <fullName evidence="2">Glyoxalase/bleomycin resistance protein/dioxygenase</fullName>
    </submittedName>
</protein>
<dbReference type="EMBL" id="CP002305">
    <property type="protein sequence ID" value="ADQ16763.1"/>
    <property type="molecule type" value="Genomic_DNA"/>
</dbReference>
<accession>E4RSB1</accession>
<evidence type="ECO:0000313" key="2">
    <source>
        <dbReference type="EMBL" id="ADQ16763.1"/>
    </source>
</evidence>
<feature type="domain" description="Glyoxalase/fosfomycin resistance/dioxygenase" evidence="1">
    <location>
        <begin position="7"/>
        <end position="125"/>
    </location>
</feature>
<evidence type="ECO:0000259" key="1">
    <source>
        <dbReference type="Pfam" id="PF00903"/>
    </source>
</evidence>
<dbReference type="AlphaFoldDB" id="E4RSB1"/>
<dbReference type="InterPro" id="IPR004360">
    <property type="entry name" value="Glyas_Fos-R_dOase_dom"/>
</dbReference>
<dbReference type="eggNOG" id="COG3607">
    <property type="taxonomic scope" value="Bacteria"/>
</dbReference>
<dbReference type="HOGENOM" id="CLU_046006_21_0_10"/>
<dbReference type="RefSeq" id="WP_013407814.1">
    <property type="nucleotide sequence ID" value="NC_014655.1"/>
</dbReference>
<dbReference type="SUPFAM" id="SSF54593">
    <property type="entry name" value="Glyoxalase/Bleomycin resistance protein/Dihydroxybiphenyl dioxygenase"/>
    <property type="match status" value="1"/>
</dbReference>
<dbReference type="STRING" id="649349.Lbys_1034"/>
<reference evidence="2 3" key="2">
    <citation type="journal article" date="2011" name="Stand. Genomic Sci.">
        <title>Complete genome sequence of Leadbetterella byssophila type strain (4M15).</title>
        <authorList>
            <person name="Abt B."/>
            <person name="Teshima H."/>
            <person name="Lucas S."/>
            <person name="Lapidus A."/>
            <person name="Del Rio T.G."/>
            <person name="Nolan M."/>
            <person name="Tice H."/>
            <person name="Cheng J.F."/>
            <person name="Pitluck S."/>
            <person name="Liolios K."/>
            <person name="Pagani I."/>
            <person name="Ivanova N."/>
            <person name="Mavromatis K."/>
            <person name="Pati A."/>
            <person name="Tapia R."/>
            <person name="Han C."/>
            <person name="Goodwin L."/>
            <person name="Chen A."/>
            <person name="Palaniappan K."/>
            <person name="Land M."/>
            <person name="Hauser L."/>
            <person name="Chang Y.J."/>
            <person name="Jeffries C.D."/>
            <person name="Rohde M."/>
            <person name="Goker M."/>
            <person name="Tindall B.J."/>
            <person name="Detter J.C."/>
            <person name="Woyke T."/>
            <person name="Bristow J."/>
            <person name="Eisen J.A."/>
            <person name="Markowitz V."/>
            <person name="Hugenholtz P."/>
            <person name="Klenk H.P."/>
            <person name="Kyrpides N.C."/>
        </authorList>
    </citation>
    <scope>NUCLEOTIDE SEQUENCE [LARGE SCALE GENOMIC DNA]</scope>
    <source>
        <strain evidence="3">DSM 17132 / JCM 16389 / KACC 11308 / NBRC 106382 / 4M15</strain>
    </source>
</reference>
<reference key="1">
    <citation type="submission" date="2010-11" db="EMBL/GenBank/DDBJ databases">
        <title>The complete genome of Leadbetterella byssophila DSM 17132.</title>
        <authorList>
            <consortium name="US DOE Joint Genome Institute (JGI-PGF)"/>
            <person name="Lucas S."/>
            <person name="Copeland A."/>
            <person name="Lapidus A."/>
            <person name="Glavina del Rio T."/>
            <person name="Dalin E."/>
            <person name="Tice H."/>
            <person name="Bruce D."/>
            <person name="Goodwin L."/>
            <person name="Pitluck S."/>
            <person name="Kyrpides N."/>
            <person name="Mavromatis K."/>
            <person name="Ivanova N."/>
            <person name="Teshima H."/>
            <person name="Brettin T."/>
            <person name="Detter J.C."/>
            <person name="Han C."/>
            <person name="Tapia R."/>
            <person name="Land M."/>
            <person name="Hauser L."/>
            <person name="Markowitz V."/>
            <person name="Cheng J.-F."/>
            <person name="Hugenholtz P."/>
            <person name="Woyke T."/>
            <person name="Wu D."/>
            <person name="Tindall B."/>
            <person name="Pomrenke H.G."/>
            <person name="Brambilla E."/>
            <person name="Klenk H.-P."/>
            <person name="Eisen J.A."/>
        </authorList>
    </citation>
    <scope>NUCLEOTIDE SEQUENCE [LARGE SCALE GENOMIC DNA]</scope>
    <source>
        <strain>DSM 17132</strain>
    </source>
</reference>
<keyword evidence="3" id="KW-1185">Reference proteome</keyword>
<proteinExistence type="predicted"/>
<dbReference type="Gene3D" id="3.10.180.10">
    <property type="entry name" value="2,3-Dihydroxybiphenyl 1,2-Dioxygenase, domain 1"/>
    <property type="match status" value="1"/>
</dbReference>
<dbReference type="Pfam" id="PF00903">
    <property type="entry name" value="Glyoxalase"/>
    <property type="match status" value="1"/>
</dbReference>
<dbReference type="KEGG" id="lby:Lbys_1034"/>